<dbReference type="AlphaFoldDB" id="A0A257LVG3"/>
<feature type="transmembrane region" description="Helical" evidence="6">
    <location>
        <begin position="310"/>
        <end position="330"/>
    </location>
</feature>
<accession>A0A257LVG3</accession>
<dbReference type="Pfam" id="PF03739">
    <property type="entry name" value="LptF_LptG"/>
    <property type="match status" value="1"/>
</dbReference>
<feature type="transmembrane region" description="Helical" evidence="6">
    <location>
        <begin position="342"/>
        <end position="362"/>
    </location>
</feature>
<evidence type="ECO:0000313" key="7">
    <source>
        <dbReference type="EMBL" id="OYV03614.1"/>
    </source>
</evidence>
<evidence type="ECO:0000256" key="3">
    <source>
        <dbReference type="ARBA" id="ARBA00022692"/>
    </source>
</evidence>
<evidence type="ECO:0000256" key="5">
    <source>
        <dbReference type="ARBA" id="ARBA00023136"/>
    </source>
</evidence>
<dbReference type="PANTHER" id="PTHR33529">
    <property type="entry name" value="SLR0882 PROTEIN-RELATED"/>
    <property type="match status" value="1"/>
</dbReference>
<organism evidence="7 8">
    <name type="scientific">candidate division WOR-3 bacterium 4484_18</name>
    <dbReference type="NCBI Taxonomy" id="2020626"/>
    <lineage>
        <taxon>Bacteria</taxon>
        <taxon>Bacteria division WOR-3</taxon>
    </lineage>
</organism>
<comment type="caution">
    <text evidence="7">The sequence shown here is derived from an EMBL/GenBank/DDBJ whole genome shotgun (WGS) entry which is preliminary data.</text>
</comment>
<dbReference type="PANTHER" id="PTHR33529:SF6">
    <property type="entry name" value="YJGP_YJGQ FAMILY PERMEASE"/>
    <property type="match status" value="1"/>
</dbReference>
<protein>
    <recommendedName>
        <fullName evidence="9">YjgP/YjgQ family permease</fullName>
    </recommendedName>
</protein>
<name>A0A257LVG3_UNCW3</name>
<feature type="transmembrane region" description="Helical" evidence="6">
    <location>
        <begin position="284"/>
        <end position="304"/>
    </location>
</feature>
<evidence type="ECO:0000256" key="4">
    <source>
        <dbReference type="ARBA" id="ARBA00022989"/>
    </source>
</evidence>
<dbReference type="GO" id="GO:0043190">
    <property type="term" value="C:ATP-binding cassette (ABC) transporter complex"/>
    <property type="evidence" value="ECO:0007669"/>
    <property type="project" value="TreeGrafter"/>
</dbReference>
<feature type="transmembrane region" description="Helical" evidence="6">
    <location>
        <begin position="15"/>
        <end position="39"/>
    </location>
</feature>
<dbReference type="GO" id="GO:0015920">
    <property type="term" value="P:lipopolysaccharide transport"/>
    <property type="evidence" value="ECO:0007669"/>
    <property type="project" value="TreeGrafter"/>
</dbReference>
<evidence type="ECO:0000256" key="6">
    <source>
        <dbReference type="SAM" id="Phobius"/>
    </source>
</evidence>
<comment type="subcellular location">
    <subcellularLocation>
        <location evidence="1">Cell membrane</location>
        <topology evidence="1">Multi-pass membrane protein</topology>
    </subcellularLocation>
</comment>
<proteinExistence type="predicted"/>
<keyword evidence="2" id="KW-1003">Cell membrane</keyword>
<evidence type="ECO:0000256" key="1">
    <source>
        <dbReference type="ARBA" id="ARBA00004651"/>
    </source>
</evidence>
<evidence type="ECO:0008006" key="9">
    <source>
        <dbReference type="Google" id="ProtNLM"/>
    </source>
</evidence>
<gene>
    <name evidence="7" type="ORF">CGW93_00150</name>
</gene>
<keyword evidence="4 6" id="KW-1133">Transmembrane helix</keyword>
<feature type="transmembrane region" description="Helical" evidence="6">
    <location>
        <begin position="51"/>
        <end position="76"/>
    </location>
</feature>
<evidence type="ECO:0000256" key="2">
    <source>
        <dbReference type="ARBA" id="ARBA00022475"/>
    </source>
</evidence>
<sequence length="366" mass="41665">MILHRYILKEELPPFVLGIGVLTLILLMNQFFLMVWDIIGKGVKPIQIARVLLYSLPFIFVFTIPMGIFIAHLMAFGRLNQDFELLALKGCGVHPMNISIVPFILSLIVTGGVFYLTNHVVPDANFKLRKLLYTIAYEKPTYRIKPRVIFSELPDYDLYVLEVEHKTGHLEGITIFEKVPPYRTIVAREGYLYSRDSILVLHLIDGEIHTASENSYQKVAFPKYVLKVSLEAKTKYHGARHRRDSELSLSGIKQRIVEIKHGKESIEYKRLRVSRLMVEYHKKLALAFSPVVLTVLGLGIALTLRKVGAGLSFGIALPFFIFYYVCLVGGETLGDRGIIAPWLSMWFANIILGVVGVCLFIRNLRR</sequence>
<evidence type="ECO:0000313" key="8">
    <source>
        <dbReference type="Proteomes" id="UP000216312"/>
    </source>
</evidence>
<dbReference type="InterPro" id="IPR005495">
    <property type="entry name" value="LptG/LptF_permease"/>
</dbReference>
<keyword evidence="3 6" id="KW-0812">Transmembrane</keyword>
<reference evidence="8" key="1">
    <citation type="submission" date="2017-07" db="EMBL/GenBank/DDBJ databases">
        <title>Novel pathways for hydrocarbon cycling and metabolic interdependencies in hydrothermal sediment communities.</title>
        <authorList>
            <person name="Dombrowski N."/>
            <person name="Seitz K."/>
            <person name="Teske A."/>
            <person name="Baker B."/>
        </authorList>
    </citation>
    <scope>NUCLEOTIDE SEQUENCE [LARGE SCALE GENOMIC DNA]</scope>
</reference>
<feature type="transmembrane region" description="Helical" evidence="6">
    <location>
        <begin position="96"/>
        <end position="117"/>
    </location>
</feature>
<dbReference type="EMBL" id="NMUJ01000001">
    <property type="protein sequence ID" value="OYV03614.1"/>
    <property type="molecule type" value="Genomic_DNA"/>
</dbReference>
<keyword evidence="5 6" id="KW-0472">Membrane</keyword>
<dbReference type="Proteomes" id="UP000216312">
    <property type="component" value="Unassembled WGS sequence"/>
</dbReference>